<evidence type="ECO:0000313" key="2">
    <source>
        <dbReference type="EMBL" id="RID59608.1"/>
    </source>
</evidence>
<evidence type="ECO:0000256" key="1">
    <source>
        <dbReference type="SAM" id="MobiDB-lite"/>
    </source>
</evidence>
<proteinExistence type="predicted"/>
<protein>
    <submittedName>
        <fullName evidence="2">Uncharacterized protein</fullName>
    </submittedName>
</protein>
<gene>
    <name evidence="2" type="ORF">BRARA_F02829</name>
</gene>
<reference evidence="2 3" key="1">
    <citation type="submission" date="2018-06" db="EMBL/GenBank/DDBJ databases">
        <title>WGS assembly of Brassica rapa FPsc.</title>
        <authorList>
            <person name="Bowman J."/>
            <person name="Kohchi T."/>
            <person name="Yamato K."/>
            <person name="Jenkins J."/>
            <person name="Shu S."/>
            <person name="Ishizaki K."/>
            <person name="Yamaoka S."/>
            <person name="Nishihama R."/>
            <person name="Nakamura Y."/>
            <person name="Berger F."/>
            <person name="Adam C."/>
            <person name="Aki S."/>
            <person name="Althoff F."/>
            <person name="Araki T."/>
            <person name="Arteaga-Vazquez M."/>
            <person name="Balasubrmanian S."/>
            <person name="Bauer D."/>
            <person name="Boehm C."/>
            <person name="Briginshaw L."/>
            <person name="Caballero-Perez J."/>
            <person name="Catarino B."/>
            <person name="Chen F."/>
            <person name="Chiyoda S."/>
            <person name="Chovatia M."/>
            <person name="Davies K."/>
            <person name="Delmans M."/>
            <person name="Demura T."/>
            <person name="Dierschke T."/>
            <person name="Dolan L."/>
            <person name="Dorantes-Acosta A."/>
            <person name="Eklund D."/>
            <person name="Florent S."/>
            <person name="Flores-Sandoval E."/>
            <person name="Fujiyama A."/>
            <person name="Fukuzawa H."/>
            <person name="Galik B."/>
            <person name="Grimanelli D."/>
            <person name="Grimwood J."/>
            <person name="Grossniklaus U."/>
            <person name="Hamada T."/>
            <person name="Haseloff J."/>
            <person name="Hetherington A."/>
            <person name="Higo A."/>
            <person name="Hirakawa Y."/>
            <person name="Hundley H."/>
            <person name="Ikeda Y."/>
            <person name="Inoue K."/>
            <person name="Inoue S."/>
            <person name="Ishida S."/>
            <person name="Jia Q."/>
            <person name="Kakita M."/>
            <person name="Kanazawa T."/>
            <person name="Kawai Y."/>
            <person name="Kawashima T."/>
            <person name="Kennedy M."/>
            <person name="Kinose K."/>
            <person name="Kinoshita T."/>
            <person name="Kohara Y."/>
            <person name="Koide E."/>
            <person name="Komatsu K."/>
            <person name="Kopischke S."/>
            <person name="Kubo M."/>
            <person name="Kyozuka J."/>
            <person name="Lagercrantz U."/>
            <person name="Lin S."/>
            <person name="Lindquist E."/>
            <person name="Lipzen A."/>
            <person name="Lu C."/>
            <person name="Luna E."/>
            <person name="Martienssen R."/>
            <person name="Minamino N."/>
            <person name="Mizutani M."/>
            <person name="Mizutani M."/>
            <person name="Mochizuki N."/>
            <person name="Monte I."/>
            <person name="Mosher R."/>
            <person name="Nagasaki H."/>
            <person name="Nakagami H."/>
            <person name="Naramoto S."/>
            <person name="Nishitani K."/>
            <person name="Ohtani M."/>
            <person name="Okamoto T."/>
            <person name="Okumura M."/>
            <person name="Phillips J."/>
            <person name="Pollak B."/>
            <person name="Reinders A."/>
            <person name="Roevekamp M."/>
            <person name="Sano R."/>
            <person name="Sawa S."/>
            <person name="Schmid M."/>
            <person name="Shirakawa M."/>
            <person name="Solano R."/>
            <person name="Spunde A."/>
            <person name="Suetsugu N."/>
            <person name="Sugano S."/>
            <person name="Sugiyama A."/>
            <person name="Sun R."/>
            <person name="Suzuki Y."/>
            <person name="Takenaka M."/>
            <person name="Takezawa D."/>
            <person name="Tomogane H."/>
            <person name="Tsuzuki M."/>
            <person name="Ueda T."/>
            <person name="Umeda M."/>
            <person name="Ward J."/>
            <person name="Watanabe Y."/>
            <person name="Yazaki K."/>
            <person name="Yokoyama R."/>
            <person name="Yoshitake Y."/>
            <person name="Yotsui I."/>
            <person name="Zachgo S."/>
            <person name="Schmutz J."/>
        </authorList>
    </citation>
    <scope>NUCLEOTIDE SEQUENCE [LARGE SCALE GENOMIC DNA]</scope>
    <source>
        <strain evidence="3">cv. B-3</strain>
    </source>
</reference>
<organism evidence="2 3">
    <name type="scientific">Brassica campestris</name>
    <name type="common">Field mustard</name>
    <dbReference type="NCBI Taxonomy" id="3711"/>
    <lineage>
        <taxon>Eukaryota</taxon>
        <taxon>Viridiplantae</taxon>
        <taxon>Streptophyta</taxon>
        <taxon>Embryophyta</taxon>
        <taxon>Tracheophyta</taxon>
        <taxon>Spermatophyta</taxon>
        <taxon>Magnoliopsida</taxon>
        <taxon>eudicotyledons</taxon>
        <taxon>Gunneridae</taxon>
        <taxon>Pentapetalae</taxon>
        <taxon>rosids</taxon>
        <taxon>malvids</taxon>
        <taxon>Brassicales</taxon>
        <taxon>Brassicaceae</taxon>
        <taxon>Brassiceae</taxon>
        <taxon>Brassica</taxon>
    </lineage>
</organism>
<dbReference type="Proteomes" id="UP000264353">
    <property type="component" value="Chromosome A6"/>
</dbReference>
<feature type="compositionally biased region" description="Polar residues" evidence="1">
    <location>
        <begin position="8"/>
        <end position="18"/>
    </location>
</feature>
<dbReference type="AlphaFoldDB" id="A0A397Z3Y0"/>
<evidence type="ECO:0000313" key="3">
    <source>
        <dbReference type="Proteomes" id="UP000264353"/>
    </source>
</evidence>
<sequence length="45" mass="4485">MVGAARTQAPSATNNDAGSPTWGDLKLSAPPQSAMEVTSLGHSSS</sequence>
<dbReference type="EMBL" id="CM010633">
    <property type="protein sequence ID" value="RID59608.1"/>
    <property type="molecule type" value="Genomic_DNA"/>
</dbReference>
<feature type="region of interest" description="Disordered" evidence="1">
    <location>
        <begin position="1"/>
        <end position="45"/>
    </location>
</feature>
<accession>A0A397Z3Y0</accession>
<name>A0A397Z3Y0_BRACM</name>